<gene>
    <name evidence="1" type="ORF">PAXRUDRAFT_769037</name>
</gene>
<evidence type="ECO:0000313" key="2">
    <source>
        <dbReference type="Proteomes" id="UP000054538"/>
    </source>
</evidence>
<reference evidence="1 2" key="1">
    <citation type="submission" date="2014-04" db="EMBL/GenBank/DDBJ databases">
        <authorList>
            <consortium name="DOE Joint Genome Institute"/>
            <person name="Kuo A."/>
            <person name="Kohler A."/>
            <person name="Jargeat P."/>
            <person name="Nagy L.G."/>
            <person name="Floudas D."/>
            <person name="Copeland A."/>
            <person name="Barry K.W."/>
            <person name="Cichocki N."/>
            <person name="Veneault-Fourrey C."/>
            <person name="LaButti K."/>
            <person name="Lindquist E.A."/>
            <person name="Lipzen A."/>
            <person name="Lundell T."/>
            <person name="Morin E."/>
            <person name="Murat C."/>
            <person name="Sun H."/>
            <person name="Tunlid A."/>
            <person name="Henrissat B."/>
            <person name="Grigoriev I.V."/>
            <person name="Hibbett D.S."/>
            <person name="Martin F."/>
            <person name="Nordberg H.P."/>
            <person name="Cantor M.N."/>
            <person name="Hua S.X."/>
        </authorList>
    </citation>
    <scope>NUCLEOTIDE SEQUENCE [LARGE SCALE GENOMIC DNA]</scope>
    <source>
        <strain evidence="1 2">Ve08.2h10</strain>
    </source>
</reference>
<evidence type="ECO:0000313" key="1">
    <source>
        <dbReference type="EMBL" id="KIK79597.1"/>
    </source>
</evidence>
<dbReference type="EMBL" id="KN826237">
    <property type="protein sequence ID" value="KIK79597.1"/>
    <property type="molecule type" value="Genomic_DNA"/>
</dbReference>
<dbReference type="AlphaFoldDB" id="A0A0D0C9N2"/>
<proteinExistence type="predicted"/>
<keyword evidence="2" id="KW-1185">Reference proteome</keyword>
<accession>A0A0D0C9N2</accession>
<feature type="non-terminal residue" evidence="1">
    <location>
        <position position="1"/>
    </location>
</feature>
<reference evidence="2" key="2">
    <citation type="submission" date="2015-01" db="EMBL/GenBank/DDBJ databases">
        <title>Evolutionary Origins and Diversification of the Mycorrhizal Mutualists.</title>
        <authorList>
            <consortium name="DOE Joint Genome Institute"/>
            <consortium name="Mycorrhizal Genomics Consortium"/>
            <person name="Kohler A."/>
            <person name="Kuo A."/>
            <person name="Nagy L.G."/>
            <person name="Floudas D."/>
            <person name="Copeland A."/>
            <person name="Barry K.W."/>
            <person name="Cichocki N."/>
            <person name="Veneault-Fourrey C."/>
            <person name="LaButti K."/>
            <person name="Lindquist E.A."/>
            <person name="Lipzen A."/>
            <person name="Lundell T."/>
            <person name="Morin E."/>
            <person name="Murat C."/>
            <person name="Riley R."/>
            <person name="Ohm R."/>
            <person name="Sun H."/>
            <person name="Tunlid A."/>
            <person name="Henrissat B."/>
            <person name="Grigoriev I.V."/>
            <person name="Hibbett D.S."/>
            <person name="Martin F."/>
        </authorList>
    </citation>
    <scope>NUCLEOTIDE SEQUENCE [LARGE SCALE GENOMIC DNA]</scope>
    <source>
        <strain evidence="2">Ve08.2h10</strain>
    </source>
</reference>
<dbReference type="HOGENOM" id="CLU_2729223_0_0_1"/>
<name>A0A0D0C9N2_9AGAM</name>
<protein>
    <submittedName>
        <fullName evidence="1">Uncharacterized protein</fullName>
    </submittedName>
</protein>
<dbReference type="OrthoDB" id="2681472at2759"/>
<organism evidence="1 2">
    <name type="scientific">Paxillus rubicundulus Ve08.2h10</name>
    <dbReference type="NCBI Taxonomy" id="930991"/>
    <lineage>
        <taxon>Eukaryota</taxon>
        <taxon>Fungi</taxon>
        <taxon>Dikarya</taxon>
        <taxon>Basidiomycota</taxon>
        <taxon>Agaricomycotina</taxon>
        <taxon>Agaricomycetes</taxon>
        <taxon>Agaricomycetidae</taxon>
        <taxon>Boletales</taxon>
        <taxon>Paxilineae</taxon>
        <taxon>Paxillaceae</taxon>
        <taxon>Paxillus</taxon>
    </lineage>
</organism>
<dbReference type="Proteomes" id="UP000054538">
    <property type="component" value="Unassembled WGS sequence"/>
</dbReference>
<dbReference type="InParanoid" id="A0A0D0C9N2"/>
<sequence>RKVGDAMDVDNSGDYKEMTKKINDERLAVVKIFIDVKDVEKLPHGISEQADGEVNWTSQMMSHSRYEYIYFS</sequence>